<reference evidence="1" key="1">
    <citation type="submission" date="2014-11" db="EMBL/GenBank/DDBJ databases">
        <authorList>
            <person name="Amaro Gonzalez C."/>
        </authorList>
    </citation>
    <scope>NUCLEOTIDE SEQUENCE</scope>
</reference>
<evidence type="ECO:0000313" key="1">
    <source>
        <dbReference type="EMBL" id="JAH21808.1"/>
    </source>
</evidence>
<sequence length="52" mass="5917">MALIQYFPCHRQKDCLFSALSKDSFFFPSQCSRTPVSSVTSSDSYISIRVFS</sequence>
<reference evidence="1" key="2">
    <citation type="journal article" date="2015" name="Fish Shellfish Immunol.">
        <title>Early steps in the European eel (Anguilla anguilla)-Vibrio vulnificus interaction in the gills: Role of the RtxA13 toxin.</title>
        <authorList>
            <person name="Callol A."/>
            <person name="Pajuelo D."/>
            <person name="Ebbesson L."/>
            <person name="Teles M."/>
            <person name="MacKenzie S."/>
            <person name="Amaro C."/>
        </authorList>
    </citation>
    <scope>NUCLEOTIDE SEQUENCE</scope>
</reference>
<proteinExistence type="predicted"/>
<dbReference type="AlphaFoldDB" id="A0A0E9R0H5"/>
<organism evidence="1">
    <name type="scientific">Anguilla anguilla</name>
    <name type="common">European freshwater eel</name>
    <name type="synonym">Muraena anguilla</name>
    <dbReference type="NCBI Taxonomy" id="7936"/>
    <lineage>
        <taxon>Eukaryota</taxon>
        <taxon>Metazoa</taxon>
        <taxon>Chordata</taxon>
        <taxon>Craniata</taxon>
        <taxon>Vertebrata</taxon>
        <taxon>Euteleostomi</taxon>
        <taxon>Actinopterygii</taxon>
        <taxon>Neopterygii</taxon>
        <taxon>Teleostei</taxon>
        <taxon>Anguilliformes</taxon>
        <taxon>Anguillidae</taxon>
        <taxon>Anguilla</taxon>
    </lineage>
</organism>
<protein>
    <submittedName>
        <fullName evidence="1">Uncharacterized protein</fullName>
    </submittedName>
</protein>
<accession>A0A0E9R0H5</accession>
<name>A0A0E9R0H5_ANGAN</name>
<dbReference type="EMBL" id="GBXM01086769">
    <property type="protein sequence ID" value="JAH21808.1"/>
    <property type="molecule type" value="Transcribed_RNA"/>
</dbReference>